<dbReference type="CDD" id="cd19343">
    <property type="entry name" value="Wnt_Wnt11"/>
    <property type="match status" value="1"/>
</dbReference>
<dbReference type="PANTHER" id="PTHR12027:SF102">
    <property type="entry name" value="PROTEIN WNT"/>
    <property type="match status" value="1"/>
</dbReference>
<feature type="compositionally biased region" description="Basic residues" evidence="10">
    <location>
        <begin position="271"/>
        <end position="282"/>
    </location>
</feature>
<keyword evidence="3 9" id="KW-0217">Developmental protein</keyword>
<dbReference type="InterPro" id="IPR043158">
    <property type="entry name" value="Wnt_C"/>
</dbReference>
<dbReference type="Proteomes" id="UP000887566">
    <property type="component" value="Unplaced"/>
</dbReference>
<dbReference type="SMART" id="SM00097">
    <property type="entry name" value="WNT1"/>
    <property type="match status" value="1"/>
</dbReference>
<keyword evidence="11" id="KW-0472">Membrane</keyword>
<keyword evidence="4" id="KW-0964">Secreted</keyword>
<dbReference type="AlphaFoldDB" id="A0A914WIB1"/>
<dbReference type="GO" id="GO:0005109">
    <property type="term" value="F:frizzled binding"/>
    <property type="evidence" value="ECO:0007669"/>
    <property type="project" value="TreeGrafter"/>
</dbReference>
<evidence type="ECO:0000256" key="8">
    <source>
        <dbReference type="ARBA" id="ARBA00023288"/>
    </source>
</evidence>
<sequence>MNNTKRCLTNKNNTKGCLRSKVDLVRSDDGDAIVSRRTNGAAHPPAAASAKDFGPTEAPRFGRNAIALIALVDSQLVSRRPTQKLNQPTKLSRHDAVMRLVIFLLFATVLDVAAIRWLGLNLADQPWTEAKHCPKNKVQRKKYGLVGSQSKLCKRHTEMMPVIMRAAQLTAYTCQTQFADRRWNCSSVSFAPRMKPDLTKGTREQAYLYALSSAAITHQVAKACVSGDLPFCPCGANPTSPTDGTFKWKGCSDNVVYGQKVSREWADAPWRKKRRRAQQRNRTRTDDDDEADGTLYNDMAIMSMEEFMRNSEEITPRAKMNQHNNDVGREVTHQQLTRKCKCHGVSSSCSVRTCWNTLPELHVIAEKLKDRYVQATEVRAMSKTRPQLEFEPVALTGSVSKENLVYIRKSPDYCTEDRRVGSIGTKGRLCNATSDQHDGCDTMCCGRGYTTESMEVEEQCHCKYVHCCYVKCKQCRFTVSRHYCK</sequence>
<feature type="region of interest" description="Disordered" evidence="10">
    <location>
        <begin position="269"/>
        <end position="293"/>
    </location>
</feature>
<name>A0A914WIB1_9BILA</name>
<evidence type="ECO:0000256" key="11">
    <source>
        <dbReference type="SAM" id="Phobius"/>
    </source>
</evidence>
<evidence type="ECO:0000256" key="9">
    <source>
        <dbReference type="RuleBase" id="RU003500"/>
    </source>
</evidence>
<dbReference type="Pfam" id="PF00110">
    <property type="entry name" value="wnt"/>
    <property type="match status" value="1"/>
</dbReference>
<feature type="region of interest" description="Disordered" evidence="10">
    <location>
        <begin position="35"/>
        <end position="54"/>
    </location>
</feature>
<keyword evidence="11" id="KW-1133">Transmembrane helix</keyword>
<keyword evidence="7" id="KW-1015">Disulfide bond</keyword>
<feature type="transmembrane region" description="Helical" evidence="11">
    <location>
        <begin position="100"/>
        <end position="119"/>
    </location>
</feature>
<proteinExistence type="inferred from homology"/>
<comment type="function">
    <text evidence="9">Ligand for members of the frizzled family of seven transmembrane receptors.</text>
</comment>
<dbReference type="Gene3D" id="3.30.2460.20">
    <property type="match status" value="1"/>
</dbReference>
<evidence type="ECO:0000313" key="12">
    <source>
        <dbReference type="Proteomes" id="UP000887566"/>
    </source>
</evidence>
<evidence type="ECO:0000256" key="7">
    <source>
        <dbReference type="ARBA" id="ARBA00023157"/>
    </source>
</evidence>
<organism evidence="12 13">
    <name type="scientific">Plectus sambesii</name>
    <dbReference type="NCBI Taxonomy" id="2011161"/>
    <lineage>
        <taxon>Eukaryota</taxon>
        <taxon>Metazoa</taxon>
        <taxon>Ecdysozoa</taxon>
        <taxon>Nematoda</taxon>
        <taxon>Chromadorea</taxon>
        <taxon>Plectida</taxon>
        <taxon>Plectina</taxon>
        <taxon>Plectoidea</taxon>
        <taxon>Plectidae</taxon>
        <taxon>Plectus</taxon>
    </lineage>
</organism>
<comment type="subcellular location">
    <subcellularLocation>
        <location evidence="1 9">Secreted</location>
        <location evidence="1 9">Extracellular space</location>
        <location evidence="1 9">Extracellular matrix</location>
    </subcellularLocation>
</comment>
<accession>A0A914WIB1</accession>
<evidence type="ECO:0000256" key="10">
    <source>
        <dbReference type="SAM" id="MobiDB-lite"/>
    </source>
</evidence>
<keyword evidence="6 9" id="KW-0879">Wnt signaling pathway</keyword>
<evidence type="ECO:0000256" key="1">
    <source>
        <dbReference type="ARBA" id="ARBA00004498"/>
    </source>
</evidence>
<dbReference type="PRINTS" id="PR01349">
    <property type="entry name" value="WNTPROTEIN"/>
</dbReference>
<dbReference type="PANTHER" id="PTHR12027">
    <property type="entry name" value="WNT RELATED"/>
    <property type="match status" value="1"/>
</dbReference>
<keyword evidence="5" id="KW-0272">Extracellular matrix</keyword>
<evidence type="ECO:0000313" key="13">
    <source>
        <dbReference type="WBParaSite" id="PSAMB.scaffold41size102001.g1069.t1"/>
    </source>
</evidence>
<dbReference type="GO" id="GO:0045165">
    <property type="term" value="P:cell fate commitment"/>
    <property type="evidence" value="ECO:0007669"/>
    <property type="project" value="TreeGrafter"/>
</dbReference>
<dbReference type="FunFam" id="3.30.2460.20:FF:000001">
    <property type="entry name" value="Wnt homolog"/>
    <property type="match status" value="1"/>
</dbReference>
<dbReference type="WBParaSite" id="PSAMB.scaffold41size102001.g1069.t1">
    <property type="protein sequence ID" value="PSAMB.scaffold41size102001.g1069.t1"/>
    <property type="gene ID" value="PSAMB.scaffold41size102001.g1069"/>
</dbReference>
<evidence type="ECO:0000256" key="5">
    <source>
        <dbReference type="ARBA" id="ARBA00022530"/>
    </source>
</evidence>
<evidence type="ECO:0000256" key="6">
    <source>
        <dbReference type="ARBA" id="ARBA00022687"/>
    </source>
</evidence>
<feature type="compositionally biased region" description="Low complexity" evidence="10">
    <location>
        <begin position="41"/>
        <end position="50"/>
    </location>
</feature>
<evidence type="ECO:0000256" key="4">
    <source>
        <dbReference type="ARBA" id="ARBA00022525"/>
    </source>
</evidence>
<evidence type="ECO:0000256" key="2">
    <source>
        <dbReference type="ARBA" id="ARBA00005683"/>
    </source>
</evidence>
<dbReference type="GO" id="GO:0030182">
    <property type="term" value="P:neuron differentiation"/>
    <property type="evidence" value="ECO:0007669"/>
    <property type="project" value="TreeGrafter"/>
</dbReference>
<dbReference type="GO" id="GO:0005125">
    <property type="term" value="F:cytokine activity"/>
    <property type="evidence" value="ECO:0007669"/>
    <property type="project" value="TreeGrafter"/>
</dbReference>
<comment type="similarity">
    <text evidence="2 9">Belongs to the Wnt family.</text>
</comment>
<dbReference type="GO" id="GO:0005615">
    <property type="term" value="C:extracellular space"/>
    <property type="evidence" value="ECO:0007669"/>
    <property type="project" value="TreeGrafter"/>
</dbReference>
<protein>
    <recommendedName>
        <fullName evidence="9">Protein Wnt</fullName>
    </recommendedName>
</protein>
<keyword evidence="12" id="KW-1185">Reference proteome</keyword>
<dbReference type="GO" id="GO:0000902">
    <property type="term" value="P:cell morphogenesis"/>
    <property type="evidence" value="ECO:0007669"/>
    <property type="project" value="UniProtKB-ARBA"/>
</dbReference>
<reference evidence="13" key="1">
    <citation type="submission" date="2022-11" db="UniProtKB">
        <authorList>
            <consortium name="WormBaseParasite"/>
        </authorList>
    </citation>
    <scope>IDENTIFICATION</scope>
</reference>
<keyword evidence="8" id="KW-0449">Lipoprotein</keyword>
<dbReference type="InterPro" id="IPR005817">
    <property type="entry name" value="Wnt"/>
</dbReference>
<keyword evidence="11" id="KW-0812">Transmembrane</keyword>
<dbReference type="GO" id="GO:0060070">
    <property type="term" value="P:canonical Wnt signaling pathway"/>
    <property type="evidence" value="ECO:0007669"/>
    <property type="project" value="TreeGrafter"/>
</dbReference>
<evidence type="ECO:0000256" key="3">
    <source>
        <dbReference type="ARBA" id="ARBA00022473"/>
    </source>
</evidence>